<keyword evidence="2" id="KW-1185">Reference proteome</keyword>
<organism evidence="1 2">
    <name type="scientific">Posidoniimonas corsicana</name>
    <dbReference type="NCBI Taxonomy" id="1938618"/>
    <lineage>
        <taxon>Bacteria</taxon>
        <taxon>Pseudomonadati</taxon>
        <taxon>Planctomycetota</taxon>
        <taxon>Planctomycetia</taxon>
        <taxon>Pirellulales</taxon>
        <taxon>Lacipirellulaceae</taxon>
        <taxon>Posidoniimonas</taxon>
    </lineage>
</organism>
<dbReference type="AlphaFoldDB" id="A0A5C5VF74"/>
<protein>
    <submittedName>
        <fullName evidence="1">Uncharacterized protein</fullName>
    </submittedName>
</protein>
<evidence type="ECO:0000313" key="2">
    <source>
        <dbReference type="Proteomes" id="UP000316714"/>
    </source>
</evidence>
<sequence length="67" mass="7105">MSSNPNPGRGVRPACSGRTERIASLIGSPPSVLHPDTPPPGDADILFNAIPIIVTKYPVSIFARLIR</sequence>
<evidence type="ECO:0000313" key="1">
    <source>
        <dbReference type="EMBL" id="TWT36352.1"/>
    </source>
</evidence>
<dbReference type="Proteomes" id="UP000316714">
    <property type="component" value="Unassembled WGS sequence"/>
</dbReference>
<reference evidence="1 2" key="1">
    <citation type="submission" date="2019-02" db="EMBL/GenBank/DDBJ databases">
        <title>Deep-cultivation of Planctomycetes and their phenomic and genomic characterization uncovers novel biology.</title>
        <authorList>
            <person name="Wiegand S."/>
            <person name="Jogler M."/>
            <person name="Boedeker C."/>
            <person name="Pinto D."/>
            <person name="Vollmers J."/>
            <person name="Rivas-Marin E."/>
            <person name="Kohn T."/>
            <person name="Peeters S.H."/>
            <person name="Heuer A."/>
            <person name="Rast P."/>
            <person name="Oberbeckmann S."/>
            <person name="Bunk B."/>
            <person name="Jeske O."/>
            <person name="Meyerdierks A."/>
            <person name="Storesund J.E."/>
            <person name="Kallscheuer N."/>
            <person name="Luecker S."/>
            <person name="Lage O.M."/>
            <person name="Pohl T."/>
            <person name="Merkel B.J."/>
            <person name="Hornburger P."/>
            <person name="Mueller R.-W."/>
            <person name="Bruemmer F."/>
            <person name="Labrenz M."/>
            <person name="Spormann A.M."/>
            <person name="Op Den Camp H."/>
            <person name="Overmann J."/>
            <person name="Amann R."/>
            <person name="Jetten M.S.M."/>
            <person name="Mascher T."/>
            <person name="Medema M.H."/>
            <person name="Devos D.P."/>
            <person name="Kaster A.-K."/>
            <person name="Ovreas L."/>
            <person name="Rohde M."/>
            <person name="Galperin M.Y."/>
            <person name="Jogler C."/>
        </authorList>
    </citation>
    <scope>NUCLEOTIDE SEQUENCE [LARGE SCALE GENOMIC DNA]</scope>
    <source>
        <strain evidence="1 2">KOR34</strain>
    </source>
</reference>
<proteinExistence type="predicted"/>
<gene>
    <name evidence="1" type="ORF">KOR34_12570</name>
</gene>
<dbReference type="EMBL" id="SIHJ01000001">
    <property type="protein sequence ID" value="TWT36352.1"/>
    <property type="molecule type" value="Genomic_DNA"/>
</dbReference>
<comment type="caution">
    <text evidence="1">The sequence shown here is derived from an EMBL/GenBank/DDBJ whole genome shotgun (WGS) entry which is preliminary data.</text>
</comment>
<name>A0A5C5VF74_9BACT</name>
<accession>A0A5C5VF74</accession>